<keyword evidence="3" id="KW-1185">Reference proteome</keyword>
<accession>A0ABY5TTQ6</accession>
<evidence type="ECO:0000313" key="3">
    <source>
        <dbReference type="Proteomes" id="UP001058364"/>
    </source>
</evidence>
<evidence type="ECO:0000256" key="1">
    <source>
        <dbReference type="SAM" id="MobiDB-lite"/>
    </source>
</evidence>
<sequence>MAKNKFLLLTTSIGAITLLAPTIISCKAVENGKNIYNKLKEKNKEKKEAKEQPTTQENNKQPQATSETK</sequence>
<name>A0ABY5TTQ6_9BACT</name>
<evidence type="ECO:0000313" key="2">
    <source>
        <dbReference type="EMBL" id="UWD34047.1"/>
    </source>
</evidence>
<dbReference type="PROSITE" id="PS51257">
    <property type="entry name" value="PROKAR_LIPOPROTEIN"/>
    <property type="match status" value="1"/>
</dbReference>
<proteinExistence type="predicted"/>
<organism evidence="2 3">
    <name type="scientific">Mesomycoplasma molare</name>
    <dbReference type="NCBI Taxonomy" id="171288"/>
    <lineage>
        <taxon>Bacteria</taxon>
        <taxon>Bacillati</taxon>
        <taxon>Mycoplasmatota</taxon>
        <taxon>Mycoplasmoidales</taxon>
        <taxon>Metamycoplasmataceae</taxon>
        <taxon>Mesomycoplasma</taxon>
    </lineage>
</organism>
<feature type="compositionally biased region" description="Polar residues" evidence="1">
    <location>
        <begin position="52"/>
        <end position="69"/>
    </location>
</feature>
<feature type="compositionally biased region" description="Basic and acidic residues" evidence="1">
    <location>
        <begin position="40"/>
        <end position="51"/>
    </location>
</feature>
<dbReference type="EMBL" id="CP103423">
    <property type="protein sequence ID" value="UWD34047.1"/>
    <property type="molecule type" value="Genomic_DNA"/>
</dbReference>
<gene>
    <name evidence="2" type="ORF">NX772_02990</name>
</gene>
<feature type="region of interest" description="Disordered" evidence="1">
    <location>
        <begin position="40"/>
        <end position="69"/>
    </location>
</feature>
<protein>
    <recommendedName>
        <fullName evidence="4">Lipoprotein</fullName>
    </recommendedName>
</protein>
<reference evidence="2" key="1">
    <citation type="submission" date="2022-08" db="EMBL/GenBank/DDBJ databases">
        <title>Complete genome sequence of Mycoplasma molare type strain H 542.</title>
        <authorList>
            <person name="Spergser J."/>
        </authorList>
    </citation>
    <scope>NUCLEOTIDE SEQUENCE</scope>
    <source>
        <strain evidence="2">H 542</strain>
    </source>
</reference>
<dbReference type="RefSeq" id="WP_027123072.1">
    <property type="nucleotide sequence ID" value="NZ_CP103423.1"/>
</dbReference>
<dbReference type="Proteomes" id="UP001058364">
    <property type="component" value="Chromosome"/>
</dbReference>
<evidence type="ECO:0008006" key="4">
    <source>
        <dbReference type="Google" id="ProtNLM"/>
    </source>
</evidence>